<feature type="chain" id="PRO_5042030914" evidence="8">
    <location>
        <begin position="23"/>
        <end position="540"/>
    </location>
</feature>
<dbReference type="EMBL" id="JAUIZM010000004">
    <property type="protein sequence ID" value="KAK1391069.1"/>
    <property type="molecule type" value="Genomic_DNA"/>
</dbReference>
<dbReference type="FunFam" id="3.30.43.10:FF:000004">
    <property type="entry name" value="Berberine bridge enzyme-like 15"/>
    <property type="match status" value="1"/>
</dbReference>
<dbReference type="GO" id="GO:0016491">
    <property type="term" value="F:oxidoreductase activity"/>
    <property type="evidence" value="ECO:0007669"/>
    <property type="project" value="InterPro"/>
</dbReference>
<dbReference type="Pfam" id="PF08031">
    <property type="entry name" value="BBE"/>
    <property type="match status" value="1"/>
</dbReference>
<evidence type="ECO:0000259" key="9">
    <source>
        <dbReference type="PROSITE" id="PS51387"/>
    </source>
</evidence>
<evidence type="ECO:0000256" key="5">
    <source>
        <dbReference type="ARBA" id="ARBA00022827"/>
    </source>
</evidence>
<dbReference type="PANTHER" id="PTHR32448">
    <property type="entry name" value="OS08G0158400 PROTEIN"/>
    <property type="match status" value="1"/>
</dbReference>
<keyword evidence="7" id="KW-0325">Glycoprotein</keyword>
<sequence length="540" mass="60015">MKIANNLVLSFAFLSIISLATSSQTGFGFLQCLARVSPNAESISEVIYTPCNSSYTSILQRTLQNLRFASSKTPKPLVIVTPVDESQIQTVIYCARKTNIQLRIRGTGHDFEGVSYVSQVPFVLLDMFNLRSVDVDPVAKTAWIQAGATLGEVYYAIDQKSKTLGFPAGVWSTVGATGLIGGGGYGILRRMHGLAADNVLDARMIDVNGRILDRKSMGEDLFWAIRGGGVSSFGVILSWTLKLVSVPEMMTLFEVVRTLEQNGTDIVHRWQTVAPKLPKEVEIRIVAEPIKVDSPPDAIGTVLSESSRNHQNGKTVRFRIVGSFLGRIDKLLPIIDQSLPELGLKRENCNQVSYIQAVLTFSLLTPETPPEALLERTSFKIPFKAKSDFVKQPISKQGLNGIWNILLQTEPQTTNLILTSYGGRMDEISDSSIPFPHRAGTLYMMYMRVLMTGDTTNALNWIRGLYSYLTPYTAPRTAYVNYNDFDLGVNNLHGPTSYDQASSWGKKYFKNNFDRLVQVKSKVDPTNFFRHEQSIPVINC</sequence>
<keyword evidence="3" id="KW-0285">Flavoprotein</keyword>
<keyword evidence="5" id="KW-0274">FAD</keyword>
<evidence type="ECO:0000256" key="2">
    <source>
        <dbReference type="ARBA" id="ARBA00005466"/>
    </source>
</evidence>
<dbReference type="Proteomes" id="UP001237642">
    <property type="component" value="Unassembled WGS sequence"/>
</dbReference>
<evidence type="ECO:0000313" key="11">
    <source>
        <dbReference type="Proteomes" id="UP001237642"/>
    </source>
</evidence>
<dbReference type="InterPro" id="IPR036318">
    <property type="entry name" value="FAD-bd_PCMH-like_sf"/>
</dbReference>
<evidence type="ECO:0000256" key="1">
    <source>
        <dbReference type="ARBA" id="ARBA00001974"/>
    </source>
</evidence>
<dbReference type="AlphaFoldDB" id="A0AAD8MZN8"/>
<dbReference type="Gene3D" id="3.30.465.10">
    <property type="match status" value="1"/>
</dbReference>
<evidence type="ECO:0000313" key="10">
    <source>
        <dbReference type="EMBL" id="KAK1391069.1"/>
    </source>
</evidence>
<reference evidence="10" key="2">
    <citation type="submission" date="2023-05" db="EMBL/GenBank/DDBJ databases">
        <authorList>
            <person name="Schelkunov M.I."/>
        </authorList>
    </citation>
    <scope>NUCLEOTIDE SEQUENCE</scope>
    <source>
        <strain evidence="10">Hsosn_3</strain>
        <tissue evidence="10">Leaf</tissue>
    </source>
</reference>
<evidence type="ECO:0000256" key="8">
    <source>
        <dbReference type="SAM" id="SignalP"/>
    </source>
</evidence>
<accession>A0AAD8MZN8</accession>
<keyword evidence="11" id="KW-1185">Reference proteome</keyword>
<dbReference type="Gene3D" id="3.30.43.10">
    <property type="entry name" value="Uridine Diphospho-n-acetylenolpyruvylglucosamine Reductase, domain 2"/>
    <property type="match status" value="1"/>
</dbReference>
<comment type="caution">
    <text evidence="10">The sequence shown here is derived from an EMBL/GenBank/DDBJ whole genome shotgun (WGS) entry which is preliminary data.</text>
</comment>
<dbReference type="InterPro" id="IPR016167">
    <property type="entry name" value="FAD-bd_PCMH_sub1"/>
</dbReference>
<dbReference type="GO" id="GO:0071949">
    <property type="term" value="F:FAD binding"/>
    <property type="evidence" value="ECO:0007669"/>
    <property type="project" value="InterPro"/>
</dbReference>
<dbReference type="InterPro" id="IPR012951">
    <property type="entry name" value="BBE"/>
</dbReference>
<reference evidence="10" key="1">
    <citation type="submission" date="2023-02" db="EMBL/GenBank/DDBJ databases">
        <title>Genome of toxic invasive species Heracleum sosnowskyi carries increased number of genes despite the absence of recent whole-genome duplications.</title>
        <authorList>
            <person name="Schelkunov M."/>
            <person name="Shtratnikova V."/>
            <person name="Makarenko M."/>
            <person name="Klepikova A."/>
            <person name="Omelchenko D."/>
            <person name="Novikova G."/>
            <person name="Obukhova E."/>
            <person name="Bogdanov V."/>
            <person name="Penin A."/>
            <person name="Logacheva M."/>
        </authorList>
    </citation>
    <scope>NUCLEOTIDE SEQUENCE</scope>
    <source>
        <strain evidence="10">Hsosn_3</strain>
        <tissue evidence="10">Leaf</tissue>
    </source>
</reference>
<dbReference type="PROSITE" id="PS51387">
    <property type="entry name" value="FAD_PCMH"/>
    <property type="match status" value="1"/>
</dbReference>
<dbReference type="Gene3D" id="3.40.462.20">
    <property type="match status" value="1"/>
</dbReference>
<dbReference type="InterPro" id="IPR006094">
    <property type="entry name" value="Oxid_FAD_bind_N"/>
</dbReference>
<comment type="cofactor">
    <cofactor evidence="1">
        <name>FAD</name>
        <dbReference type="ChEBI" id="CHEBI:57692"/>
    </cofactor>
</comment>
<evidence type="ECO:0000256" key="6">
    <source>
        <dbReference type="ARBA" id="ARBA00023157"/>
    </source>
</evidence>
<keyword evidence="6" id="KW-1015">Disulfide bond</keyword>
<feature type="domain" description="FAD-binding PCMH-type" evidence="9">
    <location>
        <begin position="72"/>
        <end position="246"/>
    </location>
</feature>
<evidence type="ECO:0000256" key="4">
    <source>
        <dbReference type="ARBA" id="ARBA00022729"/>
    </source>
</evidence>
<dbReference type="InterPro" id="IPR016169">
    <property type="entry name" value="FAD-bd_PCMH_sub2"/>
</dbReference>
<dbReference type="SUPFAM" id="SSF56176">
    <property type="entry name" value="FAD-binding/transporter-associated domain-like"/>
    <property type="match status" value="1"/>
</dbReference>
<gene>
    <name evidence="10" type="ORF">POM88_019247</name>
</gene>
<organism evidence="10 11">
    <name type="scientific">Heracleum sosnowskyi</name>
    <dbReference type="NCBI Taxonomy" id="360622"/>
    <lineage>
        <taxon>Eukaryota</taxon>
        <taxon>Viridiplantae</taxon>
        <taxon>Streptophyta</taxon>
        <taxon>Embryophyta</taxon>
        <taxon>Tracheophyta</taxon>
        <taxon>Spermatophyta</taxon>
        <taxon>Magnoliopsida</taxon>
        <taxon>eudicotyledons</taxon>
        <taxon>Gunneridae</taxon>
        <taxon>Pentapetalae</taxon>
        <taxon>asterids</taxon>
        <taxon>campanulids</taxon>
        <taxon>Apiales</taxon>
        <taxon>Apiaceae</taxon>
        <taxon>Apioideae</taxon>
        <taxon>apioid superclade</taxon>
        <taxon>Tordylieae</taxon>
        <taxon>Tordyliinae</taxon>
        <taxon>Heracleum</taxon>
    </lineage>
</organism>
<evidence type="ECO:0000256" key="3">
    <source>
        <dbReference type="ARBA" id="ARBA00022630"/>
    </source>
</evidence>
<feature type="signal peptide" evidence="8">
    <location>
        <begin position="1"/>
        <end position="22"/>
    </location>
</feature>
<dbReference type="InterPro" id="IPR016166">
    <property type="entry name" value="FAD-bd_PCMH"/>
</dbReference>
<name>A0AAD8MZN8_9APIA</name>
<keyword evidence="4 8" id="KW-0732">Signal</keyword>
<evidence type="ECO:0000256" key="7">
    <source>
        <dbReference type="ARBA" id="ARBA00023180"/>
    </source>
</evidence>
<protein>
    <submittedName>
        <fullName evidence="10">Cannabidiolic acid synthase</fullName>
    </submittedName>
</protein>
<proteinExistence type="inferred from homology"/>
<dbReference type="Pfam" id="PF01565">
    <property type="entry name" value="FAD_binding_4"/>
    <property type="match status" value="1"/>
</dbReference>
<comment type="similarity">
    <text evidence="2">Belongs to the oxygen-dependent FAD-linked oxidoreductase family.</text>
</comment>